<feature type="compositionally biased region" description="Polar residues" evidence="1">
    <location>
        <begin position="834"/>
        <end position="844"/>
    </location>
</feature>
<evidence type="ECO:0000259" key="2">
    <source>
        <dbReference type="PROSITE" id="PS50003"/>
    </source>
</evidence>
<feature type="compositionally biased region" description="Polar residues" evidence="1">
    <location>
        <begin position="379"/>
        <end position="389"/>
    </location>
</feature>
<protein>
    <recommendedName>
        <fullName evidence="2">PH domain-containing protein</fullName>
    </recommendedName>
</protein>
<dbReference type="GeneID" id="30151965"/>
<feature type="region of interest" description="Disordered" evidence="1">
    <location>
        <begin position="1087"/>
        <end position="1225"/>
    </location>
</feature>
<feature type="compositionally biased region" description="Polar residues" evidence="1">
    <location>
        <begin position="20"/>
        <end position="41"/>
    </location>
</feature>
<feature type="region of interest" description="Disordered" evidence="1">
    <location>
        <begin position="1"/>
        <end position="714"/>
    </location>
</feature>
<dbReference type="InterPro" id="IPR001849">
    <property type="entry name" value="PH_domain"/>
</dbReference>
<gene>
    <name evidence="3" type="ORF">L202_00656</name>
</gene>
<dbReference type="PANTHER" id="PTHR37283:SF1">
    <property type="entry name" value="PH DOMAIN-CONTAINING PROTEIN YHR131C"/>
    <property type="match status" value="1"/>
</dbReference>
<keyword evidence="4" id="KW-1185">Reference proteome</keyword>
<feature type="compositionally biased region" description="Polar residues" evidence="1">
    <location>
        <begin position="167"/>
        <end position="179"/>
    </location>
</feature>
<feature type="compositionally biased region" description="Basic and acidic residues" evidence="1">
    <location>
        <begin position="216"/>
        <end position="240"/>
    </location>
</feature>
<dbReference type="RefSeq" id="XP_018998587.1">
    <property type="nucleotide sequence ID" value="XM_019133882.1"/>
</dbReference>
<feature type="compositionally biased region" description="Pro residues" evidence="1">
    <location>
        <begin position="667"/>
        <end position="681"/>
    </location>
</feature>
<feature type="compositionally biased region" description="Low complexity" evidence="1">
    <location>
        <begin position="741"/>
        <end position="755"/>
    </location>
</feature>
<feature type="region of interest" description="Disordered" evidence="1">
    <location>
        <begin position="732"/>
        <end position="991"/>
    </location>
</feature>
<feature type="compositionally biased region" description="Low complexity" evidence="1">
    <location>
        <begin position="1160"/>
        <end position="1174"/>
    </location>
</feature>
<feature type="compositionally biased region" description="Basic and acidic residues" evidence="1">
    <location>
        <begin position="1354"/>
        <end position="1364"/>
    </location>
</feature>
<dbReference type="EMBL" id="AWGJ01000001">
    <property type="protein sequence ID" value="ODN84784.1"/>
    <property type="molecule type" value="Genomic_DNA"/>
</dbReference>
<evidence type="ECO:0000313" key="3">
    <source>
        <dbReference type="EMBL" id="ODN84784.1"/>
    </source>
</evidence>
<organism evidence="3 4">
    <name type="scientific">Cryptococcus amylolentus CBS 6039</name>
    <dbReference type="NCBI Taxonomy" id="1295533"/>
    <lineage>
        <taxon>Eukaryota</taxon>
        <taxon>Fungi</taxon>
        <taxon>Dikarya</taxon>
        <taxon>Basidiomycota</taxon>
        <taxon>Agaricomycotina</taxon>
        <taxon>Tremellomycetes</taxon>
        <taxon>Tremellales</taxon>
        <taxon>Cryptococcaceae</taxon>
        <taxon>Cryptococcus</taxon>
    </lineage>
</organism>
<dbReference type="SUPFAM" id="SSF50729">
    <property type="entry name" value="PH domain-like"/>
    <property type="match status" value="1"/>
</dbReference>
<feature type="compositionally biased region" description="Acidic residues" evidence="1">
    <location>
        <begin position="486"/>
        <end position="524"/>
    </location>
</feature>
<dbReference type="Proteomes" id="UP000094065">
    <property type="component" value="Unassembled WGS sequence"/>
</dbReference>
<reference evidence="3 4" key="1">
    <citation type="submission" date="2016-06" db="EMBL/GenBank/DDBJ databases">
        <title>Evolution of pathogenesis and genome organization in the Tremellales.</title>
        <authorList>
            <person name="Cuomo C."/>
            <person name="Litvintseva A."/>
            <person name="Heitman J."/>
            <person name="Chen Y."/>
            <person name="Sun S."/>
            <person name="Springer D."/>
            <person name="Dromer F."/>
            <person name="Young S."/>
            <person name="Zeng Q."/>
            <person name="Chapman S."/>
            <person name="Gujja S."/>
            <person name="Saif S."/>
            <person name="Birren B."/>
        </authorList>
    </citation>
    <scope>NUCLEOTIDE SEQUENCE [LARGE SCALE GENOMIC DNA]</scope>
    <source>
        <strain evidence="3 4">CBS 6039</strain>
    </source>
</reference>
<feature type="compositionally biased region" description="Polar residues" evidence="1">
    <location>
        <begin position="320"/>
        <end position="336"/>
    </location>
</feature>
<feature type="compositionally biased region" description="Pro residues" evidence="1">
    <location>
        <begin position="970"/>
        <end position="980"/>
    </location>
</feature>
<dbReference type="Gene3D" id="2.30.29.30">
    <property type="entry name" value="Pleckstrin-homology domain (PH domain)/Phosphotyrosine-binding domain (PTB)"/>
    <property type="match status" value="2"/>
</dbReference>
<feature type="compositionally biased region" description="Acidic residues" evidence="1">
    <location>
        <begin position="812"/>
        <end position="831"/>
    </location>
</feature>
<dbReference type="PROSITE" id="PS50003">
    <property type="entry name" value="PH_DOMAIN"/>
    <property type="match status" value="1"/>
</dbReference>
<proteinExistence type="predicted"/>
<feature type="region of interest" description="Disordered" evidence="1">
    <location>
        <begin position="1349"/>
        <end position="1372"/>
    </location>
</feature>
<feature type="compositionally biased region" description="Low complexity" evidence="1">
    <location>
        <begin position="1099"/>
        <end position="1116"/>
    </location>
</feature>
<dbReference type="PANTHER" id="PTHR37283">
    <property type="entry name" value="PH DOMAIN-CONTAINING PROTEIN YHR131C"/>
    <property type="match status" value="1"/>
</dbReference>
<dbReference type="InterPro" id="IPR011993">
    <property type="entry name" value="PH-like_dom_sf"/>
</dbReference>
<sequence>MPLFSRNRRASDAPPHLSDVHTSPSKRLSVDSPTAPSNGDPPTTPSRLKALLQKGRSTVNLGNTDEPVPKRKPSGPNFFRRRSSNASSDPSRRGSAQSTEPVTPPRTPRTGSPGAAMARYADPAPRHSSQFTSPTLFPENFTLSSTISPEAHPVDSIDSSPGLGASSPPNRSARQSWQPSYPLVVPDDSYADVPPDGHGTPVADPSVIADAAGNENAKRRSVDAQKLEGWRPLEPEKKEPAPQAESVPSTGQNEVPAYAPSSELVTPPSSEPLLSGSTPAPLTSLASIGEPQGSRPSTASTQKTATSMATTIHADGQYQFVPSTTSSPRISTQNIYSSPAATPSAPSSPSSAFRARPGPPPRKITIHSPPMPQPIKNLPTLTNLSSVANGSAAPEATVPTPVQTPGWGELAKEGGPKTPGSGLRSPGWTGAWNMPKTPGLGAFSLNLPPPGKGKRSERQELSEQELRKARRAMPVMLRQPSSAPSAEDDEGGEAGDDDEEEDDGSDEEADVDEGDSDNDSDDETDRPSGSAMALGRFVGKGKGKEKGKASRKMSHTQVGDVAKSVTREEDDRGAANVPLADRRQVNFPRLTSIPTSPSIVPKPNGKSVWSLATPAKEKDQSTAWASFGGETPKGAPATPGWGWKPSSAQSPAIAKQTPTPVLSEPRPSAPEPTPAPAPTEPHTPEGRSLAELEEGSPITRTGSAQPTATATAAARAALTRNVSSYANSISTSVTSSGYFDSQPSSSGPSQMSSPSAAERQQDPLPILGKGKGKALLPSDSGLASGLPLGLGVPVGTTATVDDPPVVNREPSADDEDDEVRSVIEEESDEEDGRGTTSEGTNEVDTPSVEAEEVPSTGLAARPSIPSRPSLYTQGSISMIDLPSRPKDTATTSAPQVSVKPSLRTVQSGEAVPLHIDLPPPNAGPSGLMSPAEWAKPPPTPALGLDGFNLGVKPGKPLAAKRRRSADDLSAPPPKYEPPFPGTFIPKPREEEGQERLPKYWCSVHIEGMLQRKMEFVGERDLGTEGTDGKRKVEKIQARDRSWKKLYFILHGTALLVYKFDPHRFPLRANDQSPVPTIDDEEMDEHLHVHPTPERRRRASSVGGSSVGGRRSSNATIGGDGGRRGSADSTNGSIIPRRGSGESNSASSIGLPIPGRRGSESNNLGSGSYRRSSLSIVTNANGSSSNVSEEKDANMFTGGTRRGSMSQGNAPNLSSSQSSIGTGNPLSSHFQHNVLVKQYSLNKTESGLAADYHKRKNVVRVRADGEQFLLQTESARDMVDWVEAFQAATNVAKDLDQRPMPKIITLPRRRRRRNQQAQAAAAAAAAAVQANGVQGEGQAVDAALRVSRQVAAADQADRERERMLIEDQEAAVS</sequence>
<feature type="compositionally biased region" description="Polar residues" evidence="1">
    <location>
        <begin position="646"/>
        <end position="660"/>
    </location>
</feature>
<feature type="compositionally biased region" description="Polar residues" evidence="1">
    <location>
        <begin position="275"/>
        <end position="286"/>
    </location>
</feature>
<comment type="caution">
    <text evidence="3">The sequence shown here is derived from an EMBL/GenBank/DDBJ whole genome shotgun (WGS) entry which is preliminary data.</text>
</comment>
<feature type="compositionally biased region" description="Polar residues" evidence="1">
    <location>
        <begin position="294"/>
        <end position="310"/>
    </location>
</feature>
<evidence type="ECO:0000256" key="1">
    <source>
        <dbReference type="SAM" id="MobiDB-lite"/>
    </source>
</evidence>
<evidence type="ECO:0000313" key="4">
    <source>
        <dbReference type="Proteomes" id="UP000094065"/>
    </source>
</evidence>
<feature type="compositionally biased region" description="Low complexity" evidence="1">
    <location>
        <begin position="774"/>
        <end position="795"/>
    </location>
</feature>
<feature type="compositionally biased region" description="Low complexity" evidence="1">
    <location>
        <begin position="337"/>
        <end position="356"/>
    </location>
</feature>
<accession>A0A1E3I861</accession>
<feature type="compositionally biased region" description="Polar residues" evidence="1">
    <location>
        <begin position="1175"/>
        <end position="1186"/>
    </location>
</feature>
<dbReference type="SMART" id="SM00233">
    <property type="entry name" value="PH"/>
    <property type="match status" value="1"/>
</dbReference>
<feature type="domain" description="PH" evidence="2">
    <location>
        <begin position="1002"/>
        <end position="1289"/>
    </location>
</feature>
<dbReference type="STRING" id="1295533.A0A1E3I861"/>
<dbReference type="OrthoDB" id="5865767at2759"/>
<feature type="compositionally biased region" description="Basic and acidic residues" evidence="1">
    <location>
        <begin position="454"/>
        <end position="467"/>
    </location>
</feature>
<name>A0A1E3I861_9TREE</name>
<feature type="compositionally biased region" description="Polar residues" evidence="1">
    <location>
        <begin position="127"/>
        <end position="148"/>
    </location>
</feature>
<feature type="compositionally biased region" description="Polar residues" evidence="1">
    <location>
        <begin position="1202"/>
        <end position="1225"/>
    </location>
</feature>